<dbReference type="Pfam" id="PF11706">
    <property type="entry name" value="zf-CGNR"/>
    <property type="match status" value="1"/>
</dbReference>
<dbReference type="Gene3D" id="1.10.3300.10">
    <property type="entry name" value="Jann2411-like domain"/>
    <property type="match status" value="1"/>
</dbReference>
<evidence type="ECO:0000259" key="1">
    <source>
        <dbReference type="Pfam" id="PF11706"/>
    </source>
</evidence>
<dbReference type="PANTHER" id="PTHR35525">
    <property type="entry name" value="BLL6575 PROTEIN"/>
    <property type="match status" value="1"/>
</dbReference>
<evidence type="ECO:0000313" key="2">
    <source>
        <dbReference type="EMBL" id="TWD83628.1"/>
    </source>
</evidence>
<dbReference type="InterPro" id="IPR010852">
    <property type="entry name" value="ABATE"/>
</dbReference>
<name>A0A561BXS1_9ACTN</name>
<proteinExistence type="predicted"/>
<evidence type="ECO:0000313" key="3">
    <source>
        <dbReference type="Proteomes" id="UP000318380"/>
    </source>
</evidence>
<dbReference type="PANTHER" id="PTHR35525:SF3">
    <property type="entry name" value="BLL6575 PROTEIN"/>
    <property type="match status" value="1"/>
</dbReference>
<comment type="caution">
    <text evidence="2">The sequence shown here is derived from an EMBL/GenBank/DDBJ whole genome shotgun (WGS) entry which is preliminary data.</text>
</comment>
<dbReference type="Pfam" id="PF07336">
    <property type="entry name" value="ABATE"/>
    <property type="match status" value="1"/>
</dbReference>
<dbReference type="EMBL" id="VIVK01000001">
    <property type="protein sequence ID" value="TWD83628.1"/>
    <property type="molecule type" value="Genomic_DNA"/>
</dbReference>
<reference evidence="2 3" key="1">
    <citation type="submission" date="2019-06" db="EMBL/GenBank/DDBJ databases">
        <title>Sequencing the genomes of 1000 actinobacteria strains.</title>
        <authorList>
            <person name="Klenk H.-P."/>
        </authorList>
    </citation>
    <scope>NUCLEOTIDE SEQUENCE [LARGE SCALE GENOMIC DNA]</scope>
    <source>
        <strain evidence="2 3">DSM 24683</strain>
    </source>
</reference>
<dbReference type="Proteomes" id="UP000318380">
    <property type="component" value="Unassembled WGS sequence"/>
</dbReference>
<sequence length="216" mass="23842">MFDTEYSGYMTPGARRLVSRDGVGHTFDSGSFALELLLTGGPPPWDRYELWHTPDDLADWLAGSHLAAELPLATGEVRVTEEELEAARKFRDALFRIAPTLALRNDKGKPMPGVGPMTAADVELVNAAVGPVPRPVLDADGTKVWELPITGAQVLSLAARELIDLIGTDSGKRVRMCEGDNCYLLFHDTSRPGNRRWCSMQRCGNRHKVGNYRSRH</sequence>
<gene>
    <name evidence="2" type="ORF">FB561_4794</name>
</gene>
<dbReference type="InterPro" id="IPR023286">
    <property type="entry name" value="ABATE_dom_sf"/>
</dbReference>
<keyword evidence="3" id="KW-1185">Reference proteome</keyword>
<organism evidence="2 3">
    <name type="scientific">Kribbella amoyensis</name>
    <dbReference type="NCBI Taxonomy" id="996641"/>
    <lineage>
        <taxon>Bacteria</taxon>
        <taxon>Bacillati</taxon>
        <taxon>Actinomycetota</taxon>
        <taxon>Actinomycetes</taxon>
        <taxon>Propionibacteriales</taxon>
        <taxon>Kribbellaceae</taxon>
        <taxon>Kribbella</taxon>
    </lineage>
</organism>
<protein>
    <submittedName>
        <fullName evidence="2">Putative RNA-binding Zn ribbon-like protein</fullName>
    </submittedName>
</protein>
<dbReference type="AlphaFoldDB" id="A0A561BXS1"/>
<dbReference type="SUPFAM" id="SSF160904">
    <property type="entry name" value="Jann2411-like"/>
    <property type="match status" value="1"/>
</dbReference>
<dbReference type="InterPro" id="IPR021005">
    <property type="entry name" value="Znf_CGNR"/>
</dbReference>
<accession>A0A561BXS1</accession>
<feature type="domain" description="Zinc finger CGNR" evidence="1">
    <location>
        <begin position="173"/>
        <end position="216"/>
    </location>
</feature>